<dbReference type="CDD" id="cd00371">
    <property type="entry name" value="HMA"/>
    <property type="match status" value="2"/>
</dbReference>
<name>A0A0N0RS97_9BASI</name>
<comment type="similarity">
    <text evidence="2 18">Belongs to the cation transport ATPase (P-type) (TC 3.A.3) family. Type IB subfamily.</text>
</comment>
<dbReference type="Gene3D" id="3.40.1110.10">
    <property type="entry name" value="Calcium-transporting ATPase, cytoplasmic domain N"/>
    <property type="match status" value="1"/>
</dbReference>
<evidence type="ECO:0000256" key="8">
    <source>
        <dbReference type="ARBA" id="ARBA00022741"/>
    </source>
</evidence>
<dbReference type="InterPro" id="IPR023214">
    <property type="entry name" value="HAD_sf"/>
</dbReference>
<evidence type="ECO:0000256" key="15">
    <source>
        <dbReference type="ARBA" id="ARBA00023065"/>
    </source>
</evidence>
<evidence type="ECO:0000256" key="11">
    <source>
        <dbReference type="ARBA" id="ARBA00022842"/>
    </source>
</evidence>
<dbReference type="GO" id="GO:0012505">
    <property type="term" value="C:endomembrane system"/>
    <property type="evidence" value="ECO:0007669"/>
    <property type="project" value="UniProtKB-SubCell"/>
</dbReference>
<organism evidence="20 21">
    <name type="scientific">Malassezia pachydermatis</name>
    <dbReference type="NCBI Taxonomy" id="77020"/>
    <lineage>
        <taxon>Eukaryota</taxon>
        <taxon>Fungi</taxon>
        <taxon>Dikarya</taxon>
        <taxon>Basidiomycota</taxon>
        <taxon>Ustilaginomycotina</taxon>
        <taxon>Malasseziomycetes</taxon>
        <taxon>Malasseziales</taxon>
        <taxon>Malasseziaceae</taxon>
        <taxon>Malassezia</taxon>
    </lineage>
</organism>
<feature type="transmembrane region" description="Helical" evidence="18">
    <location>
        <begin position="262"/>
        <end position="282"/>
    </location>
</feature>
<evidence type="ECO:0000256" key="5">
    <source>
        <dbReference type="ARBA" id="ARBA00022692"/>
    </source>
</evidence>
<dbReference type="PANTHER" id="PTHR43520">
    <property type="entry name" value="ATP7, ISOFORM B"/>
    <property type="match status" value="1"/>
</dbReference>
<keyword evidence="15" id="KW-0406">Ion transport</keyword>
<dbReference type="STRING" id="77020.A0A0N0RS97"/>
<dbReference type="SFLD" id="SFLDG00002">
    <property type="entry name" value="C1.7:_P-type_atpase_like"/>
    <property type="match status" value="1"/>
</dbReference>
<evidence type="ECO:0000256" key="16">
    <source>
        <dbReference type="ARBA" id="ARBA00023136"/>
    </source>
</evidence>
<dbReference type="Gene3D" id="3.40.50.1000">
    <property type="entry name" value="HAD superfamily/HAD-like"/>
    <property type="match status" value="1"/>
</dbReference>
<dbReference type="PROSITE" id="PS01047">
    <property type="entry name" value="HMA_1"/>
    <property type="match status" value="2"/>
</dbReference>
<evidence type="ECO:0000256" key="6">
    <source>
        <dbReference type="ARBA" id="ARBA00022723"/>
    </source>
</evidence>
<evidence type="ECO:0000256" key="7">
    <source>
        <dbReference type="ARBA" id="ARBA00022737"/>
    </source>
</evidence>
<feature type="transmembrane region" description="Helical" evidence="18">
    <location>
        <begin position="860"/>
        <end position="880"/>
    </location>
</feature>
<dbReference type="InterPro" id="IPR023299">
    <property type="entry name" value="ATPase_P-typ_cyto_dom_N"/>
</dbReference>
<keyword evidence="13 18" id="KW-1133">Transmembrane helix</keyword>
<dbReference type="PROSITE" id="PS50846">
    <property type="entry name" value="HMA_2"/>
    <property type="match status" value="2"/>
</dbReference>
<dbReference type="Proteomes" id="UP000037751">
    <property type="component" value="Unassembled WGS sequence"/>
</dbReference>
<evidence type="ECO:0000256" key="12">
    <source>
        <dbReference type="ARBA" id="ARBA00022967"/>
    </source>
</evidence>
<feature type="domain" description="HMA" evidence="19">
    <location>
        <begin position="95"/>
        <end position="161"/>
    </location>
</feature>
<keyword evidence="12" id="KW-1278">Translocase</keyword>
<comment type="caution">
    <text evidence="20">The sequence shown here is derived from an EMBL/GenBank/DDBJ whole genome shotgun (WGS) entry which is preliminary data.</text>
</comment>
<dbReference type="InterPro" id="IPR017969">
    <property type="entry name" value="Heavy-metal-associated_CS"/>
</dbReference>
<dbReference type="InterPro" id="IPR036163">
    <property type="entry name" value="HMA_dom_sf"/>
</dbReference>
<sequence>MQDDAKTDQIAEKSAPASLEKVELEIKGMTCGACVASIETMLGQQEGIKSVSVALLAERAVVQYDAAQGWTPEKVAEEVDDIGFEARVIEAPREDEAILSVFGMTCSSCTSSVEHALLSVAGVESCGVSLTTQQARIRFDPQKVHVRDLVQAVEDAGFDAILFDDRDESQLESLTRVREVQDWWRTFLFSLSFAVPEFMVNMVLGKAPVVGDILHAQLVRGLYIQDVLALLITLPVQFGVGRRFFVSAYKSWQHGSATMDTLVILGTTASWVFSLFAMLFMMGCRDHCYKPKTFFDTSTMLITFVSLGRYLENAAKGRTSEALTRLIRLTPQKATIYMDSQCEQERVVPVELLQVGDIVKLVPGEKIAADGIVKQGHSLVDESMITGEHIPVSKTPGSQVIGGTVNGSGTLDFVVTRAGKDTNLHRIVKLVQDAQTTKAPIQDYADRVAGVFVPCILVLSALTLFLWLSVAYLVDPSYQPHLFRMAGDHKLMECFKLCISVIVVACPCALGLSTPTAVMVGTGVGAANGILVKSGGALEAACTVSHIVFDKTGTLTRGRVRVLSQWHAPEAATEQTAALVHAIESKSEHVLAQALVHYYEDQVEAQPAQVEHFDSIQGAGVRGQVTWEAQTHTIVVGHAALHTASTWPTALTSFAAQHEAEGCTLVYVAVDETLTAAYALADEVKSEARWAVECLQDMGIRCSMMTGDTRGAALAVAREVGIAADDVHAGLSPNGKMTLLQKQRVRTEVPATRWARMQLALFPTERHGLAMVGDGINDSPALASADVGIALCSGSDIAMGAASIVLMRNDLTDVPIALLLCRRIFMQIRLNFLWATMYNIVMIPIAMGLFLPWGVHMHPMMAGLAMTCSSVSVVLSSLSLKRWQRPDPTEAAATVAVTSRTSTVASIWHRLLDVK</sequence>
<dbReference type="EMBL" id="LGAV01000004">
    <property type="protein sequence ID" value="KOS14403.1"/>
    <property type="molecule type" value="Genomic_DNA"/>
</dbReference>
<evidence type="ECO:0000256" key="18">
    <source>
        <dbReference type="RuleBase" id="RU362081"/>
    </source>
</evidence>
<dbReference type="FunFam" id="3.30.70.100:FF:000005">
    <property type="entry name" value="Copper-exporting P-type ATPase A"/>
    <property type="match status" value="1"/>
</dbReference>
<dbReference type="VEuPathDB" id="FungiDB:Malapachy_4000"/>
<dbReference type="Gene3D" id="2.70.150.10">
    <property type="entry name" value="Calcium-transporting ATPase, cytoplasmic transduction domain A"/>
    <property type="match status" value="1"/>
</dbReference>
<evidence type="ECO:0000256" key="3">
    <source>
        <dbReference type="ARBA" id="ARBA00012517"/>
    </source>
</evidence>
<dbReference type="GO" id="GO:0005524">
    <property type="term" value="F:ATP binding"/>
    <property type="evidence" value="ECO:0007669"/>
    <property type="project" value="UniProtKB-UniRule"/>
</dbReference>
<dbReference type="InterPro" id="IPR006121">
    <property type="entry name" value="HMA_dom"/>
</dbReference>
<dbReference type="FunFam" id="2.70.150.10:FF:000002">
    <property type="entry name" value="Copper-transporting ATPase 1, putative"/>
    <property type="match status" value="1"/>
</dbReference>
<dbReference type="InterPro" id="IPR023298">
    <property type="entry name" value="ATPase_P-typ_TM_dom_sf"/>
</dbReference>
<dbReference type="GO" id="GO:0016020">
    <property type="term" value="C:membrane"/>
    <property type="evidence" value="ECO:0007669"/>
    <property type="project" value="UniProtKB-SubCell"/>
</dbReference>
<dbReference type="PRINTS" id="PR00119">
    <property type="entry name" value="CATATPASE"/>
</dbReference>
<feature type="transmembrane region" description="Helical" evidence="18">
    <location>
        <begin position="222"/>
        <end position="241"/>
    </location>
</feature>
<evidence type="ECO:0000256" key="1">
    <source>
        <dbReference type="ARBA" id="ARBA00004127"/>
    </source>
</evidence>
<dbReference type="InterPro" id="IPR036412">
    <property type="entry name" value="HAD-like_sf"/>
</dbReference>
<dbReference type="PROSITE" id="PS00154">
    <property type="entry name" value="ATPASE_E1_E2"/>
    <property type="match status" value="1"/>
</dbReference>
<dbReference type="SUPFAM" id="SSF55008">
    <property type="entry name" value="HMA, heavy metal-associated domain"/>
    <property type="match status" value="2"/>
</dbReference>
<gene>
    <name evidence="20" type="ORF">Malapachy_4000</name>
</gene>
<dbReference type="Pfam" id="PF00403">
    <property type="entry name" value="HMA"/>
    <property type="match status" value="2"/>
</dbReference>
<dbReference type="NCBIfam" id="TIGR01525">
    <property type="entry name" value="ATPase-IB_hvy"/>
    <property type="match status" value="1"/>
</dbReference>
<dbReference type="InterPro" id="IPR044492">
    <property type="entry name" value="P_typ_ATPase_HD_dom"/>
</dbReference>
<dbReference type="NCBIfam" id="TIGR00003">
    <property type="entry name" value="copper ion binding protein"/>
    <property type="match status" value="2"/>
</dbReference>
<feature type="transmembrane region" description="Helical" evidence="18">
    <location>
        <begin position="448"/>
        <end position="474"/>
    </location>
</feature>
<keyword evidence="11" id="KW-0460">Magnesium</keyword>
<dbReference type="AlphaFoldDB" id="A0A0N0RS97"/>
<dbReference type="InterPro" id="IPR018303">
    <property type="entry name" value="ATPase_P-typ_P_site"/>
</dbReference>
<evidence type="ECO:0000256" key="13">
    <source>
        <dbReference type="ARBA" id="ARBA00022989"/>
    </source>
</evidence>
<keyword evidence="14" id="KW-0186">Copper</keyword>
<dbReference type="InterPro" id="IPR059000">
    <property type="entry name" value="ATPase_P-type_domA"/>
</dbReference>
<dbReference type="SUPFAM" id="SSF56784">
    <property type="entry name" value="HAD-like"/>
    <property type="match status" value="1"/>
</dbReference>
<dbReference type="GeneID" id="28730332"/>
<dbReference type="Gene3D" id="3.30.70.100">
    <property type="match status" value="2"/>
</dbReference>
<dbReference type="PRINTS" id="PR00942">
    <property type="entry name" value="CUATPASEI"/>
</dbReference>
<dbReference type="SFLD" id="SFLDS00003">
    <property type="entry name" value="Haloacid_Dehalogenase"/>
    <property type="match status" value="1"/>
</dbReference>
<dbReference type="PANTHER" id="PTHR43520:SF8">
    <property type="entry name" value="P-TYPE CU(+) TRANSPORTER"/>
    <property type="match status" value="1"/>
</dbReference>
<evidence type="ECO:0000313" key="21">
    <source>
        <dbReference type="Proteomes" id="UP000037751"/>
    </source>
</evidence>
<evidence type="ECO:0000313" key="20">
    <source>
        <dbReference type="EMBL" id="KOS14403.1"/>
    </source>
</evidence>
<dbReference type="SFLD" id="SFLDF00027">
    <property type="entry name" value="p-type_atpase"/>
    <property type="match status" value="1"/>
</dbReference>
<feature type="domain" description="HMA" evidence="19">
    <location>
        <begin position="20"/>
        <end position="87"/>
    </location>
</feature>
<dbReference type="InterPro" id="IPR027256">
    <property type="entry name" value="P-typ_ATPase_IB"/>
</dbReference>
<evidence type="ECO:0000256" key="17">
    <source>
        <dbReference type="ARBA" id="ARBA00080126"/>
    </source>
</evidence>
<dbReference type="GO" id="GO:0140581">
    <property type="term" value="F:P-type monovalent copper transporter activity"/>
    <property type="evidence" value="ECO:0007669"/>
    <property type="project" value="UniProtKB-EC"/>
</dbReference>
<evidence type="ECO:0000256" key="14">
    <source>
        <dbReference type="ARBA" id="ARBA00023008"/>
    </source>
</evidence>
<dbReference type="CDD" id="cd02094">
    <property type="entry name" value="P-type_ATPase_Cu-like"/>
    <property type="match status" value="1"/>
</dbReference>
<evidence type="ECO:0000256" key="9">
    <source>
        <dbReference type="ARBA" id="ARBA00022796"/>
    </source>
</evidence>
<keyword evidence="6 18" id="KW-0479">Metal-binding</keyword>
<evidence type="ECO:0000256" key="4">
    <source>
        <dbReference type="ARBA" id="ARBA00022448"/>
    </source>
</evidence>
<keyword evidence="10 18" id="KW-0067">ATP-binding</keyword>
<dbReference type="InterPro" id="IPR006122">
    <property type="entry name" value="HMA_Cu_ion-bd"/>
</dbReference>
<feature type="transmembrane region" description="Helical" evidence="18">
    <location>
        <begin position="832"/>
        <end position="854"/>
    </location>
</feature>
<reference evidence="20 21" key="1">
    <citation type="submission" date="2015-07" db="EMBL/GenBank/DDBJ databases">
        <title>Draft Genome Sequence of Malassezia furfur CBS1878 and Malassezia pachydermatis CBS1879.</title>
        <authorList>
            <person name="Triana S."/>
            <person name="Ohm R."/>
            <person name="Gonzalez A."/>
            <person name="DeCock H."/>
            <person name="Restrepo S."/>
            <person name="Celis A."/>
        </authorList>
    </citation>
    <scope>NUCLEOTIDE SEQUENCE [LARGE SCALE GENOMIC DNA]</scope>
    <source>
        <strain evidence="20 21">CBS 1879</strain>
    </source>
</reference>
<dbReference type="SUPFAM" id="SSF81653">
    <property type="entry name" value="Calcium ATPase, transduction domain A"/>
    <property type="match status" value="1"/>
</dbReference>
<dbReference type="FunFam" id="3.30.70.100:FF:000001">
    <property type="entry name" value="ATPase copper transporting beta"/>
    <property type="match status" value="1"/>
</dbReference>
<dbReference type="InterPro" id="IPR008250">
    <property type="entry name" value="ATPase_P-typ_transduc_dom_A_sf"/>
</dbReference>
<comment type="subcellular location">
    <subcellularLocation>
        <location evidence="1">Endomembrane system</location>
        <topology evidence="1">Multi-pass membrane protein</topology>
    </subcellularLocation>
    <subcellularLocation>
        <location evidence="18">Membrane</location>
    </subcellularLocation>
</comment>
<dbReference type="OrthoDB" id="432719at2759"/>
<evidence type="ECO:0000259" key="19">
    <source>
        <dbReference type="PROSITE" id="PS50846"/>
    </source>
</evidence>
<keyword evidence="9" id="KW-0187">Copper transport</keyword>
<keyword evidence="8 18" id="KW-0547">Nucleotide-binding</keyword>
<proteinExistence type="inferred from homology"/>
<dbReference type="Pfam" id="PF00122">
    <property type="entry name" value="E1-E2_ATPase"/>
    <property type="match status" value="1"/>
</dbReference>
<keyword evidence="5 18" id="KW-0812">Transmembrane</keyword>
<keyword evidence="21" id="KW-1185">Reference proteome</keyword>
<protein>
    <recommendedName>
        <fullName evidence="3">P-type Cu(+) transporter</fullName>
        <ecNumber evidence="3">7.2.2.8</ecNumber>
    </recommendedName>
    <alternativeName>
        <fullName evidence="17">Cu(2+)-ATPase</fullName>
    </alternativeName>
</protein>
<dbReference type="InterPro" id="IPR001757">
    <property type="entry name" value="P_typ_ATPase"/>
</dbReference>
<dbReference type="SUPFAM" id="SSF81665">
    <property type="entry name" value="Calcium ATPase, transmembrane domain M"/>
    <property type="match status" value="1"/>
</dbReference>
<accession>A0A0N0RS97</accession>
<dbReference type="EC" id="7.2.2.8" evidence="3"/>
<dbReference type="GO" id="GO:0016887">
    <property type="term" value="F:ATP hydrolysis activity"/>
    <property type="evidence" value="ECO:0007669"/>
    <property type="project" value="InterPro"/>
</dbReference>
<dbReference type="GO" id="GO:0055070">
    <property type="term" value="P:copper ion homeostasis"/>
    <property type="evidence" value="ECO:0007669"/>
    <property type="project" value="TreeGrafter"/>
</dbReference>
<evidence type="ECO:0000256" key="10">
    <source>
        <dbReference type="ARBA" id="ARBA00022840"/>
    </source>
</evidence>
<keyword evidence="16 18" id="KW-0472">Membrane</keyword>
<dbReference type="Pfam" id="PF00702">
    <property type="entry name" value="Hydrolase"/>
    <property type="match status" value="1"/>
</dbReference>
<evidence type="ECO:0000256" key="2">
    <source>
        <dbReference type="ARBA" id="ARBA00006024"/>
    </source>
</evidence>
<keyword evidence="7" id="KW-0677">Repeat</keyword>
<keyword evidence="4" id="KW-0813">Transport</keyword>
<feature type="transmembrane region" description="Helical" evidence="18">
    <location>
        <begin position="494"/>
        <end position="512"/>
    </location>
</feature>
<dbReference type="RefSeq" id="XP_017992035.1">
    <property type="nucleotide sequence ID" value="XM_018138456.1"/>
</dbReference>
<dbReference type="GO" id="GO:0043682">
    <property type="term" value="F:P-type divalent copper transporter activity"/>
    <property type="evidence" value="ECO:0007669"/>
    <property type="project" value="TreeGrafter"/>
</dbReference>
<dbReference type="GO" id="GO:0005507">
    <property type="term" value="F:copper ion binding"/>
    <property type="evidence" value="ECO:0007669"/>
    <property type="project" value="InterPro"/>
</dbReference>
<dbReference type="NCBIfam" id="TIGR01494">
    <property type="entry name" value="ATPase_P-type"/>
    <property type="match status" value="1"/>
</dbReference>